<evidence type="ECO:0000256" key="9">
    <source>
        <dbReference type="SAM" id="SignalP"/>
    </source>
</evidence>
<dbReference type="Gene3D" id="2.60.40.1930">
    <property type="match status" value="3"/>
</dbReference>
<organism evidence="12 13">
    <name type="scientific">Nothobranchius furzeri</name>
    <name type="common">Turquoise killifish</name>
    <dbReference type="NCBI Taxonomy" id="105023"/>
    <lineage>
        <taxon>Eukaryota</taxon>
        <taxon>Metazoa</taxon>
        <taxon>Chordata</taxon>
        <taxon>Craniata</taxon>
        <taxon>Vertebrata</taxon>
        <taxon>Euteleostomi</taxon>
        <taxon>Actinopterygii</taxon>
        <taxon>Neopterygii</taxon>
        <taxon>Teleostei</taxon>
        <taxon>Neoteleostei</taxon>
        <taxon>Acanthomorphata</taxon>
        <taxon>Ovalentaria</taxon>
        <taxon>Atherinomorphae</taxon>
        <taxon>Cyprinodontiformes</taxon>
        <taxon>Nothobranchiidae</taxon>
        <taxon>Nothobranchius</taxon>
    </lineage>
</organism>
<dbReference type="InterPro" id="IPR050473">
    <property type="entry name" value="A2M/Complement_sys"/>
</dbReference>
<dbReference type="PANTHER" id="PTHR11412">
    <property type="entry name" value="MACROGLOBULIN / COMPLEMENT"/>
    <property type="match status" value="1"/>
</dbReference>
<dbReference type="Pfam" id="PF17791">
    <property type="entry name" value="MG3"/>
    <property type="match status" value="1"/>
</dbReference>
<dbReference type="Pfam" id="PF07677">
    <property type="entry name" value="A2M_recep"/>
    <property type="match status" value="1"/>
</dbReference>
<dbReference type="Gene3D" id="2.40.50.120">
    <property type="match status" value="1"/>
</dbReference>
<dbReference type="InterPro" id="IPR036595">
    <property type="entry name" value="A-macroglobulin_rcpt-bd_sf"/>
</dbReference>
<sequence length="1742" mass="197152">MRFYVVSVLLLMATADGSDRFLLSAPSVFHLGVKEKVFVQLGSKYLNRPVSLYLVHESTGTVMSDKKTVRCTTERDIKTVELMIKMNEWLKITRENSQQRRYLNIVAEVSDPLERKYMRVLVSNHRGYIFIQTDQPMYNPSQKVKYRVFTLDHTMRPTEERVNISVFNADGSRIMESMKSPKDGIFRNLIPIPSVSKMGTWKITAHYEGDEGNVAVREFKVQRFVLPSFEVKIETGQRFILLSNEQLDFTISAMYSYGEKVNGSYHSQFRVLRKGATHNSKEVDIIKGLELIGLVQDGTADVALPLEKINSELEKQWNLTLSNLQEDGFQIHVRVFVTNIKSGEIQEAEVYLPIVSQKYNIDLSRTRSHFVPGFPLDVMVVMRLPDGTPAVGVPLNITVQDPPMEIWQGTTDVEGMVSPVFNIPNAAKITVKVSADGLQEEKIIEKVSSPSNSYLYMSTSNKVYTVEENFSITFNTVNGPREGFIYYMVLSRGIIIQTGSLQLGINVKHNFKITANMVPSFRVIGYFHSENGFIIADSVWVDVRDQCEMNVEVTVENKGQPRPAQSLVLQLDLHGQSAKVALLAVDKAFYGLKADNKLTAKQVFSSMKSYDQGCTYNGGINTSSVLMEAGLAFSSRSEQQWRRNFECTTTSVRGKRSVDIQQEMLTLKAKYEDPDLQECCTNAFSFIPMRRTCEERAIRVGLVKQNQTCVDVFQECCKEAERLRQKQKQEGVQSELGRTATTKEIVEYFLMDTDQYIRRLFPPSFAFTEFDVNDKKKYLLKLPDSITTWEVQVIALSSAKGFCVVKPHEVKAFKPAFVSLRLPYSVKRYEQLSIAPVIYNYGEERLQLAVNLDQTDGLCAPASATKGTHVTVAVEPMSSQLVPFSVVPMASGPIPIKIRLYDTENEKGLDAVEKTLNVQNEGFEIRQETTHVVKLDGESSAKLDIDGTFPDDLVPDSSANVFVSVEGEGFGSSHARILLSPETVVKLIELPFGCLEQTTNRLAPTVLALRYLDLSDQWFDLPPGSRDAALANVEQGCMTVLGYKEKGSQAYASFYTVDSSIWATAYVLKVMSLVGERQGAGLTGSVQNDIIESANYLISKQEDNGSFIDPNPVIHRNVKEDQDAWLTAFITLALRRSKQFLTLEDQTKVQESTLKATTYLQSRLTEIHHTYAMALTAYCLAACLPQEGDRRSAWKKLQSKAITEQFHVPILLISVCVLFCLVISGENHCYMWTSNPSPKNKKEADAITVETTAYALLTAVELEEYEWAEKIACWLTTQENYHGGYKTTQDTVMALEALSEYELKRPTSDANMKATLRVPGKSEITDLEIRNKKEKVETDLKKLTGNMIEMQLTGTGSFKVKSVKAFYVLDPVDYCSHLSISVKVEGKVQYTAPIKENYDYYEDYDDTEDTSARVARHVSDEFAVLPRSRRDVDNKLKSDSTVTYTVCVSANNSLTGMAIADITLLSGFEAKMEDLERLKMPPEQYISHYELSFGRVLIYYNEVRLNLHRKDEHFPKTLTDFLLQLLQQHECISFDAVQLVPIGLLQPAPAVFYDYYEPNRKCTVFYSAPKRSKMVSKLCSEDVCQCAERSCYKMQDTFKSDRGKKISKTQRSEHACFFPRVDYAYMVEIQNVSLKSNFELYKGCITDVLRLYGDLHVSVSSVRVFARRLQCKGELQLGREYLIMGKDGLTKDSHGEMQYLLESNTWVEPRPLTEECKKSANRDPCQQFNNFIEDYKLMGCTQ</sequence>
<dbReference type="SMART" id="SM00643">
    <property type="entry name" value="C345C"/>
    <property type="match status" value="1"/>
</dbReference>
<feature type="domain" description="NTR" evidence="11">
    <location>
        <begin position="1591"/>
        <end position="1740"/>
    </location>
</feature>
<keyword evidence="4" id="KW-0646">Protease inhibitor</keyword>
<evidence type="ECO:0000259" key="10">
    <source>
        <dbReference type="PROSITE" id="PS01178"/>
    </source>
</evidence>
<evidence type="ECO:0000256" key="8">
    <source>
        <dbReference type="ARBA" id="ARBA00023180"/>
    </source>
</evidence>
<comment type="subcellular location">
    <subcellularLocation>
        <location evidence="1">Secreted</location>
    </subcellularLocation>
</comment>
<evidence type="ECO:0000313" key="12">
    <source>
        <dbReference type="EMBL" id="KAF7227621.1"/>
    </source>
</evidence>
<dbReference type="EMBL" id="JAAVVJ010000003">
    <property type="protein sequence ID" value="KAF7227621.1"/>
    <property type="molecule type" value="Genomic_DNA"/>
</dbReference>
<dbReference type="Pfam" id="PF07703">
    <property type="entry name" value="A2M_BRD"/>
    <property type="match status" value="1"/>
</dbReference>
<dbReference type="Gene3D" id="6.20.50.160">
    <property type="match status" value="1"/>
</dbReference>
<dbReference type="Gene3D" id="2.60.120.1540">
    <property type="match status" value="1"/>
</dbReference>
<dbReference type="Gene3D" id="1.20.91.20">
    <property type="entry name" value="Anaphylotoxins (complement system)"/>
    <property type="match status" value="1"/>
</dbReference>
<dbReference type="Gene3D" id="2.60.40.690">
    <property type="entry name" value="Alpha-macroglobulin, receptor-binding domain"/>
    <property type="match status" value="1"/>
</dbReference>
<gene>
    <name evidence="12" type="ORF">G4P62_019169</name>
</gene>
<dbReference type="Pfam" id="PF00207">
    <property type="entry name" value="A2M"/>
    <property type="match status" value="1"/>
</dbReference>
<proteinExistence type="inferred from homology"/>
<feature type="domain" description="Anaphylatoxin-like" evidence="10">
    <location>
        <begin position="679"/>
        <end position="717"/>
    </location>
</feature>
<evidence type="ECO:0000256" key="5">
    <source>
        <dbReference type="ARBA" id="ARBA00022729"/>
    </source>
</evidence>
<dbReference type="PROSITE" id="PS01178">
    <property type="entry name" value="ANAPHYLATOXIN_2"/>
    <property type="match status" value="1"/>
</dbReference>
<dbReference type="SMART" id="SM01361">
    <property type="entry name" value="A2M_recep"/>
    <property type="match status" value="1"/>
</dbReference>
<dbReference type="SMART" id="SM01419">
    <property type="entry name" value="Thiol-ester_cl"/>
    <property type="match status" value="1"/>
</dbReference>
<dbReference type="InterPro" id="IPR013783">
    <property type="entry name" value="Ig-like_fold"/>
</dbReference>
<dbReference type="GO" id="GO:0005615">
    <property type="term" value="C:extracellular space"/>
    <property type="evidence" value="ECO:0007669"/>
    <property type="project" value="InterPro"/>
</dbReference>
<dbReference type="InterPro" id="IPR008993">
    <property type="entry name" value="TIMP-like_OB-fold"/>
</dbReference>
<dbReference type="Gene3D" id="2.60.40.1940">
    <property type="match status" value="1"/>
</dbReference>
<dbReference type="InterPro" id="IPR011626">
    <property type="entry name" value="Alpha-macroglobulin_TED"/>
</dbReference>
<evidence type="ECO:0000256" key="6">
    <source>
        <dbReference type="ARBA" id="ARBA00022900"/>
    </source>
</evidence>
<name>A0A9D3BZP4_NOTFU</name>
<dbReference type="SMART" id="SM01360">
    <property type="entry name" value="A2M"/>
    <property type="match status" value="1"/>
</dbReference>
<dbReference type="InterPro" id="IPR008930">
    <property type="entry name" value="Terpenoid_cyclase/PrenylTrfase"/>
</dbReference>
<dbReference type="Pfam" id="PF17789">
    <property type="entry name" value="MG4"/>
    <property type="match status" value="1"/>
</dbReference>
<dbReference type="GO" id="GO:0006956">
    <property type="term" value="P:complement activation"/>
    <property type="evidence" value="ECO:0007669"/>
    <property type="project" value="TreeGrafter"/>
</dbReference>
<comment type="similarity">
    <text evidence="2">Belongs to the protease inhibitor I39 (alpha-2-macroglobulin) family.</text>
</comment>
<dbReference type="FunFam" id="2.60.40.1930:FF:000001">
    <property type="entry name" value="CD109 isoform 3"/>
    <property type="match status" value="1"/>
</dbReference>
<evidence type="ECO:0000256" key="3">
    <source>
        <dbReference type="ARBA" id="ARBA00022525"/>
    </source>
</evidence>
<dbReference type="InterPro" id="IPR009048">
    <property type="entry name" value="A-macroglobulin_rcpt-bd"/>
</dbReference>
<dbReference type="PANTHER" id="PTHR11412:SF144">
    <property type="entry name" value="COMPLEMENT C4-B"/>
    <property type="match status" value="1"/>
</dbReference>
<dbReference type="InterPro" id="IPR001599">
    <property type="entry name" value="Macroglobln_a2"/>
</dbReference>
<dbReference type="Proteomes" id="UP000822369">
    <property type="component" value="Chromosome 3"/>
</dbReference>
<dbReference type="CDD" id="cd00017">
    <property type="entry name" value="ANATO"/>
    <property type="match status" value="1"/>
</dbReference>
<dbReference type="InterPro" id="IPR018933">
    <property type="entry name" value="Netrin_module_non-TIMP"/>
</dbReference>
<dbReference type="InterPro" id="IPR018081">
    <property type="entry name" value="Anaphylatoxin_comp_syst"/>
</dbReference>
<dbReference type="InterPro" id="IPR011625">
    <property type="entry name" value="A2M_N_BRD"/>
</dbReference>
<keyword evidence="8" id="KW-0325">Glycoprotein</keyword>
<comment type="caution">
    <text evidence="12">The sequence shown here is derived from an EMBL/GenBank/DDBJ whole genome shotgun (WGS) entry which is preliminary data.</text>
</comment>
<dbReference type="InterPro" id="IPR041555">
    <property type="entry name" value="MG3"/>
</dbReference>
<dbReference type="SUPFAM" id="SSF49410">
    <property type="entry name" value="Alpha-macroglobulin receptor domain"/>
    <property type="match status" value="1"/>
</dbReference>
<dbReference type="FunFam" id="2.40.50.120:FF:000013">
    <property type="entry name" value="Complement C3"/>
    <property type="match status" value="1"/>
</dbReference>
<evidence type="ECO:0000313" key="13">
    <source>
        <dbReference type="Proteomes" id="UP000822369"/>
    </source>
</evidence>
<dbReference type="Pfam" id="PF01821">
    <property type="entry name" value="ANATO"/>
    <property type="match status" value="1"/>
</dbReference>
<dbReference type="InterPro" id="IPR001134">
    <property type="entry name" value="Netrin_domain"/>
</dbReference>
<dbReference type="SUPFAM" id="SSF50242">
    <property type="entry name" value="TIMP-like"/>
    <property type="match status" value="1"/>
</dbReference>
<reference evidence="12" key="1">
    <citation type="submission" date="2020-03" db="EMBL/GenBank/DDBJ databases">
        <title>Intra-Species Differences in Population Size shape Life History and Genome Evolution.</title>
        <authorList>
            <person name="Willemsen D."/>
            <person name="Cui R."/>
            <person name="Valenzano D.R."/>
        </authorList>
    </citation>
    <scope>NUCLEOTIDE SEQUENCE</scope>
    <source>
        <strain evidence="12">GRZ</strain>
        <tissue evidence="12">Whole</tissue>
    </source>
</reference>
<dbReference type="InterPro" id="IPR000020">
    <property type="entry name" value="Anaphylatoxin/fibulin"/>
</dbReference>
<evidence type="ECO:0000256" key="1">
    <source>
        <dbReference type="ARBA" id="ARBA00004613"/>
    </source>
</evidence>
<dbReference type="CDD" id="cd02896">
    <property type="entry name" value="complement_C3_C4_C5"/>
    <property type="match status" value="1"/>
</dbReference>
<feature type="chain" id="PRO_5038757450" evidence="9">
    <location>
        <begin position="18"/>
        <end position="1742"/>
    </location>
</feature>
<dbReference type="FunFam" id="2.60.40.10:FF:000155">
    <property type="entry name" value="complement C3 isoform X1"/>
    <property type="match status" value="1"/>
</dbReference>
<dbReference type="Pfam" id="PF01835">
    <property type="entry name" value="MG2"/>
    <property type="match status" value="1"/>
</dbReference>
<evidence type="ECO:0000256" key="4">
    <source>
        <dbReference type="ARBA" id="ARBA00022690"/>
    </source>
</evidence>
<dbReference type="GO" id="GO:0004867">
    <property type="term" value="F:serine-type endopeptidase inhibitor activity"/>
    <property type="evidence" value="ECO:0007669"/>
    <property type="project" value="UniProtKB-KW"/>
</dbReference>
<protein>
    <submittedName>
        <fullName evidence="12">Transcript variant X1</fullName>
    </submittedName>
</protein>
<dbReference type="InterPro" id="IPR002890">
    <property type="entry name" value="MG2"/>
</dbReference>
<keyword evidence="5 9" id="KW-0732">Signal</keyword>
<evidence type="ECO:0000259" key="11">
    <source>
        <dbReference type="PROSITE" id="PS50189"/>
    </source>
</evidence>
<dbReference type="Gene3D" id="1.50.10.20">
    <property type="match status" value="1"/>
</dbReference>
<dbReference type="Gene3D" id="2.60.40.10">
    <property type="entry name" value="Immunoglobulins"/>
    <property type="match status" value="2"/>
</dbReference>
<dbReference type="SUPFAM" id="SSF48239">
    <property type="entry name" value="Terpenoid cyclases/Protein prenyltransferases"/>
    <property type="match status" value="1"/>
</dbReference>
<keyword evidence="6" id="KW-0722">Serine protease inhibitor</keyword>
<dbReference type="InterPro" id="IPR047565">
    <property type="entry name" value="Alpha-macroglob_thiol-ester_cl"/>
</dbReference>
<dbReference type="InterPro" id="IPR040839">
    <property type="entry name" value="MG4"/>
</dbReference>
<dbReference type="PROSITE" id="PS50189">
    <property type="entry name" value="NTR"/>
    <property type="match status" value="1"/>
</dbReference>
<dbReference type="Pfam" id="PF07678">
    <property type="entry name" value="TED_complement"/>
    <property type="match status" value="2"/>
</dbReference>
<feature type="signal peptide" evidence="9">
    <location>
        <begin position="1"/>
        <end position="17"/>
    </location>
</feature>
<dbReference type="Pfam" id="PF01759">
    <property type="entry name" value="NTR"/>
    <property type="match status" value="1"/>
</dbReference>
<evidence type="ECO:0000256" key="7">
    <source>
        <dbReference type="ARBA" id="ARBA00023157"/>
    </source>
</evidence>
<accession>A0A9D3BZP4</accession>
<dbReference type="SUPFAM" id="SSF47686">
    <property type="entry name" value="Anaphylotoxins (complement system)"/>
    <property type="match status" value="1"/>
</dbReference>
<dbReference type="SMART" id="SM01359">
    <property type="entry name" value="A2M_N_2"/>
    <property type="match status" value="1"/>
</dbReference>
<dbReference type="Gene3D" id="2.20.130.20">
    <property type="match status" value="1"/>
</dbReference>
<keyword evidence="7" id="KW-1015">Disulfide bond</keyword>
<keyword evidence="3" id="KW-0964">Secreted</keyword>
<evidence type="ECO:0000256" key="2">
    <source>
        <dbReference type="ARBA" id="ARBA00010952"/>
    </source>
</evidence>